<sequence>MDQPLLLLNIVSIIILVVAVVLLAVALRHLARHRREIGELRTTAERHEREMREASVAGGGSDGEVAEAGGAAVATDGTAAGADGTGSAPDRVQQVAVVLNPTKFDDAEQFRTRVREIAEHLEGAEVTFYETSVEDPGRGQARQARLDGADLVIAAGGDGTVRLVASVLAGTDTRMGIIPSGTGNLLARNLDIPLEDPSAAMTAALAGHDKQIDVGWLRTGGSIGEAASSAEQIFLVIAGFGADAEMIGHTDDTMKKRLGWVAYVFGGVRTILGRSVDVVLDFPDGTRHAHKARTVLLGNVGKLPGGFVLMPDATADNGRLEIVVAGWKGAAGFSQVLTEVVTPKLVPRGKFAETTRLSSMDRYQATEVKVATTKAQPVQLDGDTDAEATHLIARIDPGSLRLRVPAGTDSTQP</sequence>
<evidence type="ECO:0000256" key="4">
    <source>
        <dbReference type="ARBA" id="ARBA00022741"/>
    </source>
</evidence>
<keyword evidence="10" id="KW-0472">Membrane</keyword>
<evidence type="ECO:0000313" key="12">
    <source>
        <dbReference type="EMBL" id="MBP2410449.1"/>
    </source>
</evidence>
<dbReference type="Proteomes" id="UP000698222">
    <property type="component" value="Unassembled WGS sequence"/>
</dbReference>
<feature type="region of interest" description="Disordered" evidence="9">
    <location>
        <begin position="42"/>
        <end position="65"/>
    </location>
</feature>
<keyword evidence="5 12" id="KW-0418">Kinase</keyword>
<evidence type="ECO:0000256" key="10">
    <source>
        <dbReference type="SAM" id="Phobius"/>
    </source>
</evidence>
<reference evidence="12 13" key="1">
    <citation type="submission" date="2021-03" db="EMBL/GenBank/DDBJ databases">
        <title>Sequencing the genomes of 1000 actinobacteria strains.</title>
        <authorList>
            <person name="Klenk H.-P."/>
        </authorList>
    </citation>
    <scope>NUCLEOTIDE SEQUENCE [LARGE SCALE GENOMIC DNA]</scope>
    <source>
        <strain evidence="12 13">DSM 14564</strain>
    </source>
</reference>
<evidence type="ECO:0000256" key="6">
    <source>
        <dbReference type="ARBA" id="ARBA00022840"/>
    </source>
</evidence>
<evidence type="ECO:0000256" key="2">
    <source>
        <dbReference type="ARBA" id="ARBA00005983"/>
    </source>
</evidence>
<proteinExistence type="inferred from homology"/>
<evidence type="ECO:0000256" key="8">
    <source>
        <dbReference type="ARBA" id="ARBA00023264"/>
    </source>
</evidence>
<gene>
    <name evidence="12" type="ORF">JOF44_003352</name>
</gene>
<dbReference type="Gene3D" id="2.60.200.40">
    <property type="match status" value="1"/>
</dbReference>
<protein>
    <submittedName>
        <fullName evidence="12">Diacylglycerol kinase family enzyme</fullName>
    </submittedName>
</protein>
<dbReference type="RefSeq" id="WP_209894102.1">
    <property type="nucleotide sequence ID" value="NZ_BAAAJV010000008.1"/>
</dbReference>
<feature type="compositionally biased region" description="Basic and acidic residues" evidence="9">
    <location>
        <begin position="42"/>
        <end position="53"/>
    </location>
</feature>
<dbReference type="InterPro" id="IPR045540">
    <property type="entry name" value="YegS/DAGK_C"/>
</dbReference>
<accession>A0ABS4YNW6</accession>
<dbReference type="PANTHER" id="PTHR12358:SF54">
    <property type="entry name" value="SPHINGOSINE KINASE RELATED PROTEIN"/>
    <property type="match status" value="1"/>
</dbReference>
<evidence type="ECO:0000259" key="11">
    <source>
        <dbReference type="PROSITE" id="PS50146"/>
    </source>
</evidence>
<keyword evidence="10" id="KW-0812">Transmembrane</keyword>
<keyword evidence="7" id="KW-0443">Lipid metabolism</keyword>
<dbReference type="Gene3D" id="3.40.50.10330">
    <property type="entry name" value="Probable inorganic polyphosphate/atp-NAD kinase, domain 1"/>
    <property type="match status" value="1"/>
</dbReference>
<dbReference type="Pfam" id="PF19279">
    <property type="entry name" value="YegS_C"/>
    <property type="match status" value="1"/>
</dbReference>
<evidence type="ECO:0000256" key="1">
    <source>
        <dbReference type="ARBA" id="ARBA00001946"/>
    </source>
</evidence>
<comment type="caution">
    <text evidence="12">The sequence shown here is derived from an EMBL/GenBank/DDBJ whole genome shotgun (WGS) entry which is preliminary data.</text>
</comment>
<comment type="similarity">
    <text evidence="2">Belongs to the diacylglycerol/lipid kinase family.</text>
</comment>
<keyword evidence="10" id="KW-1133">Transmembrane helix</keyword>
<keyword evidence="13" id="KW-1185">Reference proteome</keyword>
<evidence type="ECO:0000256" key="5">
    <source>
        <dbReference type="ARBA" id="ARBA00022777"/>
    </source>
</evidence>
<evidence type="ECO:0000256" key="9">
    <source>
        <dbReference type="SAM" id="MobiDB-lite"/>
    </source>
</evidence>
<dbReference type="EMBL" id="JAGIOC010000001">
    <property type="protein sequence ID" value="MBP2410449.1"/>
    <property type="molecule type" value="Genomic_DNA"/>
</dbReference>
<keyword evidence="4" id="KW-0547">Nucleotide-binding</keyword>
<evidence type="ECO:0000256" key="3">
    <source>
        <dbReference type="ARBA" id="ARBA00022679"/>
    </source>
</evidence>
<keyword evidence="3" id="KW-0808">Transferase</keyword>
<keyword evidence="6" id="KW-0067">ATP-binding</keyword>
<dbReference type="SUPFAM" id="SSF111331">
    <property type="entry name" value="NAD kinase/diacylglycerol kinase-like"/>
    <property type="match status" value="1"/>
</dbReference>
<keyword evidence="7" id="KW-0444">Lipid biosynthesis</keyword>
<dbReference type="InterPro" id="IPR001206">
    <property type="entry name" value="Diacylglycerol_kinase_cat_dom"/>
</dbReference>
<comment type="cofactor">
    <cofactor evidence="1">
        <name>Mg(2+)</name>
        <dbReference type="ChEBI" id="CHEBI:18420"/>
    </cofactor>
</comment>
<dbReference type="Pfam" id="PF00781">
    <property type="entry name" value="DAGK_cat"/>
    <property type="match status" value="1"/>
</dbReference>
<dbReference type="PROSITE" id="PS50146">
    <property type="entry name" value="DAGK"/>
    <property type="match status" value="1"/>
</dbReference>
<feature type="transmembrane region" description="Helical" evidence="10">
    <location>
        <begin position="6"/>
        <end position="27"/>
    </location>
</feature>
<dbReference type="GO" id="GO:0016301">
    <property type="term" value="F:kinase activity"/>
    <property type="evidence" value="ECO:0007669"/>
    <property type="project" value="UniProtKB-KW"/>
</dbReference>
<keyword evidence="8" id="KW-1208">Phospholipid metabolism</keyword>
<dbReference type="InterPro" id="IPR017438">
    <property type="entry name" value="ATP-NAD_kinase_N"/>
</dbReference>
<name>A0ABS4YNW6_9MICO</name>
<feature type="domain" description="DAGKc" evidence="11">
    <location>
        <begin position="90"/>
        <end position="221"/>
    </location>
</feature>
<dbReference type="InterPro" id="IPR050187">
    <property type="entry name" value="Lipid_Phosphate_FormReg"/>
</dbReference>
<organism evidence="12 13">
    <name type="scientific">Brachybacterium fresconis</name>
    <dbReference type="NCBI Taxonomy" id="173363"/>
    <lineage>
        <taxon>Bacteria</taxon>
        <taxon>Bacillati</taxon>
        <taxon>Actinomycetota</taxon>
        <taxon>Actinomycetes</taxon>
        <taxon>Micrococcales</taxon>
        <taxon>Dermabacteraceae</taxon>
        <taxon>Brachybacterium</taxon>
    </lineage>
</organism>
<evidence type="ECO:0000256" key="7">
    <source>
        <dbReference type="ARBA" id="ARBA00023209"/>
    </source>
</evidence>
<keyword evidence="7" id="KW-0594">Phospholipid biosynthesis</keyword>
<dbReference type="PANTHER" id="PTHR12358">
    <property type="entry name" value="SPHINGOSINE KINASE"/>
    <property type="match status" value="1"/>
</dbReference>
<dbReference type="InterPro" id="IPR016064">
    <property type="entry name" value="NAD/diacylglycerol_kinase_sf"/>
</dbReference>
<evidence type="ECO:0000313" key="13">
    <source>
        <dbReference type="Proteomes" id="UP000698222"/>
    </source>
</evidence>
<dbReference type="SMART" id="SM00046">
    <property type="entry name" value="DAGKc"/>
    <property type="match status" value="1"/>
</dbReference>